<comment type="caution">
    <text evidence="7">The sequence shown here is derived from an EMBL/GenBank/DDBJ whole genome shotgun (WGS) entry which is preliminary data.</text>
</comment>
<reference evidence="7 8" key="1">
    <citation type="submission" date="2024-07" db="EMBL/GenBank/DDBJ databases">
        <title>Uliginosibacterium flavum JJ3220;KACC:17644.</title>
        <authorList>
            <person name="Kim M.K."/>
        </authorList>
    </citation>
    <scope>NUCLEOTIDE SEQUENCE [LARGE SCALE GENOMIC DNA]</scope>
    <source>
        <strain evidence="7 8">KACC:17644</strain>
    </source>
</reference>
<feature type="transmembrane region" description="Helical" evidence="6">
    <location>
        <begin position="416"/>
        <end position="435"/>
    </location>
</feature>
<accession>A0ABV2TFS7</accession>
<keyword evidence="4 6" id="KW-1133">Transmembrane helix</keyword>
<feature type="transmembrane region" description="Helical" evidence="6">
    <location>
        <begin position="7"/>
        <end position="28"/>
    </location>
</feature>
<protein>
    <submittedName>
        <fullName evidence="7">Lipopolysaccharide biosynthesis protein</fullName>
    </submittedName>
</protein>
<feature type="transmembrane region" description="Helical" evidence="6">
    <location>
        <begin position="138"/>
        <end position="157"/>
    </location>
</feature>
<evidence type="ECO:0000313" key="8">
    <source>
        <dbReference type="Proteomes" id="UP001549691"/>
    </source>
</evidence>
<evidence type="ECO:0000313" key="7">
    <source>
        <dbReference type="EMBL" id="MET7012766.1"/>
    </source>
</evidence>
<feature type="transmembrane region" description="Helical" evidence="6">
    <location>
        <begin position="290"/>
        <end position="307"/>
    </location>
</feature>
<dbReference type="Proteomes" id="UP001549691">
    <property type="component" value="Unassembled WGS sequence"/>
</dbReference>
<feature type="transmembrane region" description="Helical" evidence="6">
    <location>
        <begin position="384"/>
        <end position="404"/>
    </location>
</feature>
<proteinExistence type="predicted"/>
<keyword evidence="5 6" id="KW-0472">Membrane</keyword>
<sequence>MSLRTSAAYVAVRIASGALAMASLALIVRGLGPAGYGQLTLGLAASAVVTLILFNPLNGMLARFYGELALRAALVGLLRAMLLGTGVLLVCAAWLAEEAGWALLSRHVLVAAACMALAQGMFDFSGNYLAAAQQSLRYSLQFLGKALLTLLLAWGVLRAGGGAAAVLAAMAIAFLVAALASGGRLWWWGAVLSPDSAALPSRDMLRLVAGFAGPLMITSLLGYLLLWGDRYLLQQLVPLADLGRYSAVADLAQQTLGLIFSGLCTAWYPRMVLAWGQQDFAEAQRLYGRYAALGLAVILPAGVGFALLLPEVVPLMYGAAFTQLPSLLLPLVTAAAIVAAVKAYYFDLPLLLARRVWRHSASIAGAALASLLIAWWMVPQMGTAGAALGLLLGQSLGIGLSLWAGRGVLCHRLPLVLLWPPLLGAGVMAGLLLAWPAAGWFGVAAKALVGATVYVLVMLMADFDSVRGRLTGRPV</sequence>
<dbReference type="InterPro" id="IPR002797">
    <property type="entry name" value="Polysacc_synth"/>
</dbReference>
<feature type="transmembrane region" description="Helical" evidence="6">
    <location>
        <begin position="34"/>
        <end position="56"/>
    </location>
</feature>
<dbReference type="InterPro" id="IPR050833">
    <property type="entry name" value="Poly_Biosynth_Transport"/>
</dbReference>
<keyword evidence="3 6" id="KW-0812">Transmembrane</keyword>
<feature type="transmembrane region" description="Helical" evidence="6">
    <location>
        <begin position="207"/>
        <end position="227"/>
    </location>
</feature>
<organism evidence="7 8">
    <name type="scientific">Uliginosibacterium flavum</name>
    <dbReference type="NCBI Taxonomy" id="1396831"/>
    <lineage>
        <taxon>Bacteria</taxon>
        <taxon>Pseudomonadati</taxon>
        <taxon>Pseudomonadota</taxon>
        <taxon>Betaproteobacteria</taxon>
        <taxon>Rhodocyclales</taxon>
        <taxon>Zoogloeaceae</taxon>
        <taxon>Uliginosibacterium</taxon>
    </lineage>
</organism>
<evidence type="ECO:0000256" key="2">
    <source>
        <dbReference type="ARBA" id="ARBA00022475"/>
    </source>
</evidence>
<feature type="transmembrane region" description="Helical" evidence="6">
    <location>
        <begin position="163"/>
        <end position="187"/>
    </location>
</feature>
<dbReference type="Pfam" id="PF01943">
    <property type="entry name" value="Polysacc_synt"/>
    <property type="match status" value="1"/>
</dbReference>
<keyword evidence="8" id="KW-1185">Reference proteome</keyword>
<feature type="transmembrane region" description="Helical" evidence="6">
    <location>
        <begin position="327"/>
        <end position="345"/>
    </location>
</feature>
<dbReference type="PANTHER" id="PTHR30250:SF11">
    <property type="entry name" value="O-ANTIGEN TRANSPORTER-RELATED"/>
    <property type="match status" value="1"/>
</dbReference>
<evidence type="ECO:0000256" key="6">
    <source>
        <dbReference type="SAM" id="Phobius"/>
    </source>
</evidence>
<feature type="transmembrane region" description="Helical" evidence="6">
    <location>
        <begin position="68"/>
        <end position="96"/>
    </location>
</feature>
<feature type="transmembrane region" description="Helical" evidence="6">
    <location>
        <begin position="108"/>
        <end position="131"/>
    </location>
</feature>
<dbReference type="PANTHER" id="PTHR30250">
    <property type="entry name" value="PST FAMILY PREDICTED COLANIC ACID TRANSPORTER"/>
    <property type="match status" value="1"/>
</dbReference>
<keyword evidence="2" id="KW-1003">Cell membrane</keyword>
<dbReference type="EMBL" id="JBEWZI010000001">
    <property type="protein sequence ID" value="MET7012766.1"/>
    <property type="molecule type" value="Genomic_DNA"/>
</dbReference>
<comment type="subcellular location">
    <subcellularLocation>
        <location evidence="1">Cell membrane</location>
        <topology evidence="1">Multi-pass membrane protein</topology>
    </subcellularLocation>
</comment>
<feature type="transmembrane region" description="Helical" evidence="6">
    <location>
        <begin position="441"/>
        <end position="461"/>
    </location>
</feature>
<evidence type="ECO:0000256" key="4">
    <source>
        <dbReference type="ARBA" id="ARBA00022989"/>
    </source>
</evidence>
<evidence type="ECO:0000256" key="1">
    <source>
        <dbReference type="ARBA" id="ARBA00004651"/>
    </source>
</evidence>
<evidence type="ECO:0000256" key="5">
    <source>
        <dbReference type="ARBA" id="ARBA00023136"/>
    </source>
</evidence>
<feature type="transmembrane region" description="Helical" evidence="6">
    <location>
        <begin position="357"/>
        <end position="378"/>
    </location>
</feature>
<feature type="transmembrane region" description="Helical" evidence="6">
    <location>
        <begin position="247"/>
        <end position="269"/>
    </location>
</feature>
<gene>
    <name evidence="7" type="ORF">ABXR19_01100</name>
</gene>
<dbReference type="RefSeq" id="WP_354599225.1">
    <property type="nucleotide sequence ID" value="NZ_JBEWZI010000001.1"/>
</dbReference>
<name>A0ABV2TFS7_9RHOO</name>
<evidence type="ECO:0000256" key="3">
    <source>
        <dbReference type="ARBA" id="ARBA00022692"/>
    </source>
</evidence>